<feature type="domain" description="ZP" evidence="4">
    <location>
        <begin position="34"/>
        <end position="266"/>
    </location>
</feature>
<keyword evidence="2" id="KW-0472">Membrane</keyword>
<evidence type="ECO:0000256" key="2">
    <source>
        <dbReference type="SAM" id="Phobius"/>
    </source>
</evidence>
<evidence type="ECO:0000256" key="3">
    <source>
        <dbReference type="SAM" id="SignalP"/>
    </source>
</evidence>
<dbReference type="InterPro" id="IPR001507">
    <property type="entry name" value="ZP_dom"/>
</dbReference>
<proteinExistence type="predicted"/>
<evidence type="ECO:0000313" key="5">
    <source>
        <dbReference type="Proteomes" id="UP000887578"/>
    </source>
</evidence>
<accession>A0A914QY33</accession>
<keyword evidence="1 3" id="KW-0732">Signal</keyword>
<dbReference type="PANTHER" id="PTHR22907:SF54">
    <property type="entry name" value="GH04558P"/>
    <property type="match status" value="1"/>
</dbReference>
<protein>
    <submittedName>
        <fullName evidence="6">ZP domain-containing protein</fullName>
    </submittedName>
</protein>
<dbReference type="PROSITE" id="PS51034">
    <property type="entry name" value="ZP_2"/>
    <property type="match status" value="1"/>
</dbReference>
<name>A0A914QY33_9BILA</name>
<evidence type="ECO:0000313" key="6">
    <source>
        <dbReference type="WBParaSite" id="PDA_v2.g3983.t1"/>
    </source>
</evidence>
<reference evidence="6" key="1">
    <citation type="submission" date="2022-11" db="UniProtKB">
        <authorList>
            <consortium name="WormBaseParasite"/>
        </authorList>
    </citation>
    <scope>IDENTIFICATION</scope>
</reference>
<keyword evidence="2" id="KW-0812">Transmembrane</keyword>
<dbReference type="PANTHER" id="PTHR22907">
    <property type="entry name" value="GH04558P"/>
    <property type="match status" value="1"/>
</dbReference>
<sequence>MASFLYSFWLIWVISITVILGDTQSTFEPRLQWICTPFSMVLTVITDHPFDGIANSKGYRSTCFTTGNGTTETNLIIPLGGKDKKCGVKFCKVTKTFWVEVEVHPHNAIISDLDPTFNVSCDISSMSYQPKIDYFLELYTLPEAATNLADINNQASFESPKTNGKTYILDAFMASIDDVLKYRNHFKMTNCIVESDGTNTVEIIDSNGCSINPKQITNVVYTDEWASVNFTDVNPYLKVLKLKCKFSICDKNEICRENCDQHWYDSIEKGGKKFAKWLGFGDSSKTAAINDPLLSKGKSTIVHISVPLKPDDALPPQINFFVEKCQKIDLYFFTFEHCCSTFGTFWLYVGIASVWLILFGSVLLNLFCCFRSFKGKNGSDSDSGDYWVYEDMRQKRKTSEDEPLPRRKSSLLRRLSKRRNAHSKDDEIYATIKSRSSTHRLKIIAPVIYDKPSPKVAPLSQIYENPYITLPSFAKPSKALERGSSIEENPVYVCQKTPHSGFI</sequence>
<evidence type="ECO:0000259" key="4">
    <source>
        <dbReference type="PROSITE" id="PS51034"/>
    </source>
</evidence>
<organism evidence="5 6">
    <name type="scientific">Panagrolaimus davidi</name>
    <dbReference type="NCBI Taxonomy" id="227884"/>
    <lineage>
        <taxon>Eukaryota</taxon>
        <taxon>Metazoa</taxon>
        <taxon>Ecdysozoa</taxon>
        <taxon>Nematoda</taxon>
        <taxon>Chromadorea</taxon>
        <taxon>Rhabditida</taxon>
        <taxon>Tylenchina</taxon>
        <taxon>Panagrolaimomorpha</taxon>
        <taxon>Panagrolaimoidea</taxon>
        <taxon>Panagrolaimidae</taxon>
        <taxon>Panagrolaimus</taxon>
    </lineage>
</organism>
<dbReference type="AlphaFoldDB" id="A0A914QY33"/>
<keyword evidence="5" id="KW-1185">Reference proteome</keyword>
<keyword evidence="2" id="KW-1133">Transmembrane helix</keyword>
<evidence type="ECO:0000256" key="1">
    <source>
        <dbReference type="ARBA" id="ARBA00022729"/>
    </source>
</evidence>
<feature type="chain" id="PRO_5037012102" evidence="3">
    <location>
        <begin position="22"/>
        <end position="503"/>
    </location>
</feature>
<dbReference type="InterPro" id="IPR051962">
    <property type="entry name" value="Cuticlin"/>
</dbReference>
<dbReference type="Proteomes" id="UP000887578">
    <property type="component" value="Unplaced"/>
</dbReference>
<feature type="signal peptide" evidence="3">
    <location>
        <begin position="1"/>
        <end position="21"/>
    </location>
</feature>
<dbReference type="SMART" id="SM00241">
    <property type="entry name" value="ZP"/>
    <property type="match status" value="1"/>
</dbReference>
<dbReference type="WBParaSite" id="PDA_v2.g3983.t1">
    <property type="protein sequence ID" value="PDA_v2.g3983.t1"/>
    <property type="gene ID" value="PDA_v2.g3983"/>
</dbReference>
<feature type="transmembrane region" description="Helical" evidence="2">
    <location>
        <begin position="345"/>
        <end position="367"/>
    </location>
</feature>